<gene>
    <name evidence="2" type="ORF">BWQ96_04445</name>
</gene>
<name>A0A2V3IUF4_9FLOR</name>
<protein>
    <submittedName>
        <fullName evidence="2">Uncharacterized protein</fullName>
    </submittedName>
</protein>
<feature type="compositionally biased region" description="Polar residues" evidence="1">
    <location>
        <begin position="299"/>
        <end position="327"/>
    </location>
</feature>
<feature type="compositionally biased region" description="Polar residues" evidence="1">
    <location>
        <begin position="18"/>
        <end position="27"/>
    </location>
</feature>
<evidence type="ECO:0000313" key="2">
    <source>
        <dbReference type="EMBL" id="PXF45778.1"/>
    </source>
</evidence>
<dbReference type="EMBL" id="NBIV01000053">
    <property type="protein sequence ID" value="PXF45778.1"/>
    <property type="molecule type" value="Genomic_DNA"/>
</dbReference>
<evidence type="ECO:0000313" key="3">
    <source>
        <dbReference type="Proteomes" id="UP000247409"/>
    </source>
</evidence>
<comment type="caution">
    <text evidence="2">The sequence shown here is derived from an EMBL/GenBank/DDBJ whole genome shotgun (WGS) entry which is preliminary data.</text>
</comment>
<feature type="region of interest" description="Disordered" evidence="1">
    <location>
        <begin position="299"/>
        <end position="355"/>
    </location>
</feature>
<reference evidence="2 3" key="1">
    <citation type="journal article" date="2018" name="Mol. Biol. Evol.">
        <title>Analysis of the draft genome of the red seaweed Gracilariopsis chorda provides insights into genome size evolution in Rhodophyta.</title>
        <authorList>
            <person name="Lee J."/>
            <person name="Yang E.C."/>
            <person name="Graf L."/>
            <person name="Yang J.H."/>
            <person name="Qiu H."/>
            <person name="Zel Zion U."/>
            <person name="Chan C.X."/>
            <person name="Stephens T.G."/>
            <person name="Weber A.P.M."/>
            <person name="Boo G.H."/>
            <person name="Boo S.M."/>
            <person name="Kim K.M."/>
            <person name="Shin Y."/>
            <person name="Jung M."/>
            <person name="Lee S.J."/>
            <person name="Yim H.S."/>
            <person name="Lee J.H."/>
            <person name="Bhattacharya D."/>
            <person name="Yoon H.S."/>
        </authorList>
    </citation>
    <scope>NUCLEOTIDE SEQUENCE [LARGE SCALE GENOMIC DNA]</scope>
    <source>
        <strain evidence="2 3">SKKU-2015</strain>
        <tissue evidence="2">Whole body</tissue>
    </source>
</reference>
<proteinExistence type="predicted"/>
<evidence type="ECO:0000256" key="1">
    <source>
        <dbReference type="SAM" id="MobiDB-lite"/>
    </source>
</evidence>
<keyword evidence="3" id="KW-1185">Reference proteome</keyword>
<sequence>MSGHYSRVRLNAPPPPSENGNNPTTLVSHPLPSDVEHGKDSDSLQAFCPRSTFTNELQKCFVARVRICLFRRGSQISGNTLIAALQDDFTPELFVHPEFCARPNIYSSLTEKLVQVGIVVAPFALCERKSRALLLERLTWFGNEYQHEQDVAEFIVHNCINPVPDRAISLSTPPSLQDILHGQPFQSVKPPGIPTWHTPNLGTHPYPSATVQGLPIQTPQEHALQQAVQRFTFEDNSKDPAQPGTHANTLALSTAHEHGAPEYTHPSRMNRNTADYRVNQEYQKPALAAFLQSMPHQKTLPNVNPPYNNACAQNVNPYYNPQSLPQHHSSDKHASERQSKLAVAFSTAFKDTNSQ</sequence>
<accession>A0A2V3IUF4</accession>
<feature type="compositionally biased region" description="Basic and acidic residues" evidence="1">
    <location>
        <begin position="328"/>
        <end position="339"/>
    </location>
</feature>
<feature type="region of interest" description="Disordered" evidence="1">
    <location>
        <begin position="1"/>
        <end position="38"/>
    </location>
</feature>
<dbReference type="Proteomes" id="UP000247409">
    <property type="component" value="Unassembled WGS sequence"/>
</dbReference>
<organism evidence="2 3">
    <name type="scientific">Gracilariopsis chorda</name>
    <dbReference type="NCBI Taxonomy" id="448386"/>
    <lineage>
        <taxon>Eukaryota</taxon>
        <taxon>Rhodophyta</taxon>
        <taxon>Florideophyceae</taxon>
        <taxon>Rhodymeniophycidae</taxon>
        <taxon>Gracilariales</taxon>
        <taxon>Gracilariaceae</taxon>
        <taxon>Gracilariopsis</taxon>
    </lineage>
</organism>
<dbReference type="AlphaFoldDB" id="A0A2V3IUF4"/>